<comment type="caution">
    <text evidence="1">The sequence shown here is derived from an EMBL/GenBank/DDBJ whole genome shotgun (WGS) entry which is preliminary data.</text>
</comment>
<evidence type="ECO:0008006" key="3">
    <source>
        <dbReference type="Google" id="ProtNLM"/>
    </source>
</evidence>
<accession>A0ABQ1FA34</accession>
<name>A0ABQ1FA34_9BACL</name>
<sequence>MNKSLIIASCILGMSIFSAGWLISHESENDRGTEVNPIFTENELTEYLHISDHVLQKIISDDQSKRKELVNKGSWDIYTFLPYATIGETKLFMKEEVDKWLKYQALNVK</sequence>
<dbReference type="RefSeq" id="WP_189018459.1">
    <property type="nucleotide sequence ID" value="NZ_BMHE01000045.1"/>
</dbReference>
<gene>
    <name evidence="1" type="ORF">GCM10008018_57520</name>
</gene>
<evidence type="ECO:0000313" key="2">
    <source>
        <dbReference type="Proteomes" id="UP000615455"/>
    </source>
</evidence>
<protein>
    <recommendedName>
        <fullName evidence="3">DNA-binding protein</fullName>
    </recommendedName>
</protein>
<evidence type="ECO:0000313" key="1">
    <source>
        <dbReference type="EMBL" id="GGA04074.1"/>
    </source>
</evidence>
<proteinExistence type="predicted"/>
<reference evidence="2" key="1">
    <citation type="journal article" date="2019" name="Int. J. Syst. Evol. Microbiol.">
        <title>The Global Catalogue of Microorganisms (GCM) 10K type strain sequencing project: providing services to taxonomists for standard genome sequencing and annotation.</title>
        <authorList>
            <consortium name="The Broad Institute Genomics Platform"/>
            <consortium name="The Broad Institute Genome Sequencing Center for Infectious Disease"/>
            <person name="Wu L."/>
            <person name="Ma J."/>
        </authorList>
    </citation>
    <scope>NUCLEOTIDE SEQUENCE [LARGE SCALE GENOMIC DNA]</scope>
    <source>
        <strain evidence="2">CGMCC 1.15043</strain>
    </source>
</reference>
<organism evidence="1 2">
    <name type="scientific">Paenibacillus marchantiophytorum</name>
    <dbReference type="NCBI Taxonomy" id="1619310"/>
    <lineage>
        <taxon>Bacteria</taxon>
        <taxon>Bacillati</taxon>
        <taxon>Bacillota</taxon>
        <taxon>Bacilli</taxon>
        <taxon>Bacillales</taxon>
        <taxon>Paenibacillaceae</taxon>
        <taxon>Paenibacillus</taxon>
    </lineage>
</organism>
<dbReference type="Proteomes" id="UP000615455">
    <property type="component" value="Unassembled WGS sequence"/>
</dbReference>
<dbReference type="EMBL" id="BMHE01000045">
    <property type="protein sequence ID" value="GGA04074.1"/>
    <property type="molecule type" value="Genomic_DNA"/>
</dbReference>
<keyword evidence="2" id="KW-1185">Reference proteome</keyword>